<evidence type="ECO:0000256" key="5">
    <source>
        <dbReference type="ARBA" id="ARBA00022692"/>
    </source>
</evidence>
<dbReference type="VEuPathDB" id="VectorBase:ADAR2_002009"/>
<comment type="similarity">
    <text evidence="2">Belongs to the patched family.</text>
</comment>
<evidence type="ECO:0000256" key="4">
    <source>
        <dbReference type="ARBA" id="ARBA00022548"/>
    </source>
</evidence>
<evidence type="ECO:0000256" key="11">
    <source>
        <dbReference type="ARBA" id="ARBA00023166"/>
    </source>
</evidence>
<dbReference type="VEuPathDB" id="VectorBase:ADAC010311"/>
<comment type="catalytic activity">
    <reaction evidence="14">
        <text>cholesterol(in) = cholesterol(out)</text>
        <dbReference type="Rhea" id="RHEA:39747"/>
        <dbReference type="ChEBI" id="CHEBI:16113"/>
    </reaction>
</comment>
<keyword evidence="8" id="KW-0443">Lipid metabolism</keyword>
<dbReference type="AlphaFoldDB" id="W5J2W0"/>
<reference evidence="17 19" key="1">
    <citation type="journal article" date="2010" name="BMC Genomics">
        <title>Combination of measures distinguishes pre-miRNAs from other stem-loops in the genome of the newly sequenced Anopheles darlingi.</title>
        <authorList>
            <person name="Mendes N.D."/>
            <person name="Freitas A.T."/>
            <person name="Vasconcelos A.T."/>
            <person name="Sagot M.F."/>
        </authorList>
    </citation>
    <scope>NUCLEOTIDE SEQUENCE</scope>
</reference>
<feature type="transmembrane region" description="Helical" evidence="16">
    <location>
        <begin position="286"/>
        <end position="307"/>
    </location>
</feature>
<accession>W5J2W0</accession>
<evidence type="ECO:0000256" key="7">
    <source>
        <dbReference type="ARBA" id="ARBA00022989"/>
    </source>
</evidence>
<feature type="transmembrane region" description="Helical" evidence="16">
    <location>
        <begin position="259"/>
        <end position="280"/>
    </location>
</feature>
<gene>
    <name evidence="17" type="ORF">AND_010311</name>
</gene>
<feature type="compositionally biased region" description="Basic residues" evidence="15">
    <location>
        <begin position="429"/>
        <end position="445"/>
    </location>
</feature>
<evidence type="ECO:0000313" key="17">
    <source>
        <dbReference type="EMBL" id="ETN58136.1"/>
    </source>
</evidence>
<dbReference type="GO" id="GO:0012505">
    <property type="term" value="C:endomembrane system"/>
    <property type="evidence" value="ECO:0007669"/>
    <property type="project" value="UniProtKB-SubCell"/>
</dbReference>
<dbReference type="EnsemblMetazoa" id="ADAC010311-RA">
    <property type="protein sequence ID" value="ADAC010311-PA"/>
    <property type="gene ID" value="ADAC010311"/>
</dbReference>
<keyword evidence="9 16" id="KW-0472">Membrane</keyword>
<evidence type="ECO:0000256" key="12">
    <source>
        <dbReference type="ARBA" id="ARBA00023180"/>
    </source>
</evidence>
<evidence type="ECO:0000256" key="1">
    <source>
        <dbReference type="ARBA" id="ARBA00004127"/>
    </source>
</evidence>
<dbReference type="OMA" id="GHQEQRV"/>
<dbReference type="SUPFAM" id="SSF82866">
    <property type="entry name" value="Multidrug efflux transporter AcrB transmembrane domain"/>
    <property type="match status" value="1"/>
</dbReference>
<dbReference type="PANTHER" id="PTHR45727:SF6">
    <property type="entry name" value="NPC INTRACELLULAR CHOLESTEROL TRANSPORTER 1 HOMOLOG 1B"/>
    <property type="match status" value="1"/>
</dbReference>
<keyword evidence="19" id="KW-1185">Reference proteome</keyword>
<dbReference type="eggNOG" id="KOG1933">
    <property type="taxonomic scope" value="Eukaryota"/>
</dbReference>
<keyword evidence="11" id="KW-1207">Sterol metabolism</keyword>
<evidence type="ECO:0000256" key="14">
    <source>
        <dbReference type="ARBA" id="ARBA00034049"/>
    </source>
</evidence>
<keyword evidence="4" id="KW-0153">Cholesterol metabolism</keyword>
<feature type="compositionally biased region" description="Low complexity" evidence="15">
    <location>
        <begin position="446"/>
        <end position="461"/>
    </location>
</feature>
<name>W5J2W0_ANODA</name>
<sequence length="467" mass="52412">MAADSHVVKYFRFMAELFWMGPPVYFVLQPGLNYTDEQHQNLVCGGILCNDDSLSTQLYLASLQPELTHIARPASSWLDDYIDWLSISSCCRYYPNDNSFCESSVFFCPSCPREYAENGIRPTVAQFERYLEWYLSDRPDENCAKAGRAAYSRALNYVHDRDGRLGVQDSYFMSYHTTAVTSRQFYTALEQARLISDRIQRMLDERGHSDVRVFPYSVFYVFYEQYLTIWADALQSLGLSLAAVFVVTFLVTGLDLLSALVVIVHVFLIVLNMLGLMWLWNITLNAISLVNLVMSVGIGVEFISHIVRTYRQTSGTRTERSSIAMIRTGSSVFSGITLTKFAGIIVLAFAKSQIFQIFYFRMYLCIVLVGAAHGLILLPVVLSYIGPPPPLAQAPAQATTTTVGAPKLPKKQAPEGDNYSEEAATTTPPHRRRRLLCSITNKRRVSNSSSSSSSSSRLRSSAVCVYV</sequence>
<feature type="transmembrane region" description="Helical" evidence="16">
    <location>
        <begin position="233"/>
        <end position="252"/>
    </location>
</feature>
<keyword evidence="3" id="KW-0813">Transport</keyword>
<evidence type="ECO:0000256" key="6">
    <source>
        <dbReference type="ARBA" id="ARBA00022729"/>
    </source>
</evidence>
<feature type="transmembrane region" description="Helical" evidence="16">
    <location>
        <begin position="361"/>
        <end position="385"/>
    </location>
</feature>
<dbReference type="GO" id="GO:0005886">
    <property type="term" value="C:plasma membrane"/>
    <property type="evidence" value="ECO:0007669"/>
    <property type="project" value="TreeGrafter"/>
</dbReference>
<evidence type="ECO:0000256" key="16">
    <source>
        <dbReference type="SAM" id="Phobius"/>
    </source>
</evidence>
<protein>
    <submittedName>
        <fullName evidence="17">Niemann-pick C1</fullName>
    </submittedName>
</protein>
<dbReference type="GO" id="GO:0030299">
    <property type="term" value="P:intestinal cholesterol absorption"/>
    <property type="evidence" value="ECO:0007669"/>
    <property type="project" value="TreeGrafter"/>
</dbReference>
<dbReference type="Proteomes" id="UP000000673">
    <property type="component" value="Unassembled WGS sequence"/>
</dbReference>
<dbReference type="GO" id="GO:0008203">
    <property type="term" value="P:cholesterol metabolic process"/>
    <property type="evidence" value="ECO:0007669"/>
    <property type="project" value="UniProtKB-KW"/>
</dbReference>
<dbReference type="FunFam" id="1.20.1640.10:FF:000010">
    <property type="entry name" value="NPC intracellular cholesterol transporter 1"/>
    <property type="match status" value="1"/>
</dbReference>
<feature type="region of interest" description="Disordered" evidence="15">
    <location>
        <begin position="395"/>
        <end position="467"/>
    </location>
</feature>
<dbReference type="STRING" id="43151.W5J2W0"/>
<reference evidence="17" key="2">
    <citation type="submission" date="2010-05" db="EMBL/GenBank/DDBJ databases">
        <authorList>
            <person name="Almeida L.G."/>
            <person name="Nicolas M.F."/>
            <person name="Souza R.C."/>
            <person name="Vasconcelos A.T.R."/>
        </authorList>
    </citation>
    <scope>NUCLEOTIDE SEQUENCE</scope>
</reference>
<evidence type="ECO:0000256" key="3">
    <source>
        <dbReference type="ARBA" id="ARBA00022448"/>
    </source>
</evidence>
<keyword evidence="6" id="KW-0732">Signal</keyword>
<reference evidence="17" key="3">
    <citation type="journal article" date="2013" name="Nucleic Acids Res.">
        <title>The genome of Anopheles darlingi, the main neotropical malaria vector.</title>
        <authorList>
            <person name="Marinotti O."/>
            <person name="Cerqueira G.C."/>
            <person name="de Almeida L.G."/>
            <person name="Ferro M.I."/>
            <person name="Loreto E.L."/>
            <person name="Zaha A."/>
            <person name="Teixeira S.M."/>
            <person name="Wespiser A.R."/>
            <person name="Almeida E Silva A."/>
            <person name="Schlindwein A.D."/>
            <person name="Pacheco A.C."/>
            <person name="Silva A.L."/>
            <person name="Graveley B.R."/>
            <person name="Walenz B.P."/>
            <person name="Lima Bde A."/>
            <person name="Ribeiro C.A."/>
            <person name="Nunes-Silva C.G."/>
            <person name="de Carvalho C.R."/>
            <person name="Soares C.M."/>
            <person name="de Menezes C.B."/>
            <person name="Matiolli C."/>
            <person name="Caffrey D."/>
            <person name="Araujo D.A."/>
            <person name="de Oliveira D.M."/>
            <person name="Golenbock D."/>
            <person name="Grisard E.C."/>
            <person name="Fantinatti-Garboggini F."/>
            <person name="de Carvalho F.M."/>
            <person name="Barcellos F.G."/>
            <person name="Prosdocimi F."/>
            <person name="May G."/>
            <person name="Azevedo Junior G.M."/>
            <person name="Guimaraes G.M."/>
            <person name="Goldman G.H."/>
            <person name="Padilha I.Q."/>
            <person name="Batista Jda S."/>
            <person name="Ferro J.A."/>
            <person name="Ribeiro J.M."/>
            <person name="Fietto J.L."/>
            <person name="Dabbas K.M."/>
            <person name="Cerdeira L."/>
            <person name="Agnez-Lima L.F."/>
            <person name="Brocchi M."/>
            <person name="de Carvalho M.O."/>
            <person name="Teixeira Mde M."/>
            <person name="Diniz Maia Mde M."/>
            <person name="Goldman M.H."/>
            <person name="Cruz Schneider M.P."/>
            <person name="Felipe M.S."/>
            <person name="Hungria M."/>
            <person name="Nicolas M.F."/>
            <person name="Pereira M."/>
            <person name="Montes M.A."/>
            <person name="Cantao M.E."/>
            <person name="Vincentz M."/>
            <person name="Rafael M.S."/>
            <person name="Silverman N."/>
            <person name="Stoco P.H."/>
            <person name="Souza R.C."/>
            <person name="Vicentini R."/>
            <person name="Gazzinelli R.T."/>
            <person name="Neves Rde O."/>
            <person name="Silva R."/>
            <person name="Astolfi-Filho S."/>
            <person name="Maciel T.E."/>
            <person name="Urmenyi T.P."/>
            <person name="Tadei W.P."/>
            <person name="Camargo E.P."/>
            <person name="de Vasconcelos A.T."/>
        </authorList>
    </citation>
    <scope>NUCLEOTIDE SEQUENCE</scope>
</reference>
<evidence type="ECO:0000313" key="19">
    <source>
        <dbReference type="Proteomes" id="UP000000673"/>
    </source>
</evidence>
<dbReference type="GO" id="GO:0015918">
    <property type="term" value="P:sterol transport"/>
    <property type="evidence" value="ECO:0007669"/>
    <property type="project" value="TreeGrafter"/>
</dbReference>
<evidence type="ECO:0000256" key="9">
    <source>
        <dbReference type="ARBA" id="ARBA00023136"/>
    </source>
</evidence>
<keyword evidence="12" id="KW-0325">Glycoprotein</keyword>
<dbReference type="HOGENOM" id="CLU_037370_0_0_1"/>
<reference evidence="18" key="4">
    <citation type="submission" date="2015-06" db="UniProtKB">
        <authorList>
            <consortium name="EnsemblMetazoa"/>
        </authorList>
    </citation>
    <scope>IDENTIFICATION</scope>
</reference>
<evidence type="ECO:0000256" key="8">
    <source>
        <dbReference type="ARBA" id="ARBA00023098"/>
    </source>
</evidence>
<dbReference type="Gene3D" id="1.20.1640.10">
    <property type="entry name" value="Multidrug efflux transporter AcrB transmembrane domain"/>
    <property type="match status" value="1"/>
</dbReference>
<organism evidence="17">
    <name type="scientific">Anopheles darlingi</name>
    <name type="common">Mosquito</name>
    <dbReference type="NCBI Taxonomy" id="43151"/>
    <lineage>
        <taxon>Eukaryota</taxon>
        <taxon>Metazoa</taxon>
        <taxon>Ecdysozoa</taxon>
        <taxon>Arthropoda</taxon>
        <taxon>Hexapoda</taxon>
        <taxon>Insecta</taxon>
        <taxon>Pterygota</taxon>
        <taxon>Neoptera</taxon>
        <taxon>Endopterygota</taxon>
        <taxon>Diptera</taxon>
        <taxon>Nematocera</taxon>
        <taxon>Culicoidea</taxon>
        <taxon>Culicidae</taxon>
        <taxon>Anophelinae</taxon>
        <taxon>Anopheles</taxon>
    </lineage>
</organism>
<evidence type="ECO:0000313" key="18">
    <source>
        <dbReference type="EnsemblMetazoa" id="ADAC010311-PA"/>
    </source>
</evidence>
<proteinExistence type="inferred from homology"/>
<evidence type="ECO:0000256" key="10">
    <source>
        <dbReference type="ARBA" id="ARBA00023157"/>
    </source>
</evidence>
<evidence type="ECO:0000256" key="15">
    <source>
        <dbReference type="SAM" id="MobiDB-lite"/>
    </source>
</evidence>
<keyword evidence="5 16" id="KW-0812">Transmembrane</keyword>
<dbReference type="GO" id="GO:0015485">
    <property type="term" value="F:cholesterol binding"/>
    <property type="evidence" value="ECO:0007669"/>
    <property type="project" value="TreeGrafter"/>
</dbReference>
<keyword evidence="7 16" id="KW-1133">Transmembrane helix</keyword>
<feature type="transmembrane region" description="Helical" evidence="16">
    <location>
        <begin position="328"/>
        <end position="349"/>
    </location>
</feature>
<dbReference type="EMBL" id="ADMH02002165">
    <property type="protein sequence ID" value="ETN58136.1"/>
    <property type="molecule type" value="Genomic_DNA"/>
</dbReference>
<comment type="subcellular location">
    <subcellularLocation>
        <location evidence="1">Endomembrane system</location>
        <topology evidence="1">Multi-pass membrane protein</topology>
    </subcellularLocation>
</comment>
<keyword evidence="10" id="KW-1015">Disulfide bond</keyword>
<evidence type="ECO:0000256" key="2">
    <source>
        <dbReference type="ARBA" id="ARBA00005585"/>
    </source>
</evidence>
<keyword evidence="13" id="KW-0753">Steroid metabolism</keyword>
<dbReference type="PANTHER" id="PTHR45727">
    <property type="entry name" value="NPC INTRACELLULAR CHOLESTEROL TRANSPORTER 1"/>
    <property type="match status" value="1"/>
</dbReference>
<evidence type="ECO:0000256" key="13">
    <source>
        <dbReference type="ARBA" id="ARBA00023221"/>
    </source>
</evidence>
<dbReference type="GO" id="GO:0042632">
    <property type="term" value="P:cholesterol homeostasis"/>
    <property type="evidence" value="ECO:0007669"/>
    <property type="project" value="TreeGrafter"/>
</dbReference>